<accession>A0A402B6Z1</accession>
<dbReference type="CDD" id="cd06171">
    <property type="entry name" value="Sigma70_r4"/>
    <property type="match status" value="1"/>
</dbReference>
<dbReference type="SUPFAM" id="SSF88946">
    <property type="entry name" value="Sigma2 domain of RNA polymerase sigma factors"/>
    <property type="match status" value="1"/>
</dbReference>
<sequence>MFNLLVIAGILLIPNVDISSKNIRAREKVYPGMTVEKSVNQSQPGNTSDEAALIQLYEQFRRPIHSYIYRLLGSQEDADDVTQEVFMRVFTSWNGLYERDNLSAWLYRIATNLCVDILRKRKRISWWSLGTRSRQDDPYSDNASQEDFTFFLADNGGIPEIAERELIRQTLSNLPEEYAAVLILSAAQGVPYQEIATIVGISPNAAATRISRAKKMFAKQYQRISKDGVGKRSSK</sequence>
<dbReference type="GO" id="GO:0016987">
    <property type="term" value="F:sigma factor activity"/>
    <property type="evidence" value="ECO:0007669"/>
    <property type="project" value="UniProtKB-KW"/>
</dbReference>
<dbReference type="InterPro" id="IPR013324">
    <property type="entry name" value="RNA_pol_sigma_r3/r4-like"/>
</dbReference>
<dbReference type="Proteomes" id="UP000287171">
    <property type="component" value="Unassembled WGS sequence"/>
</dbReference>
<dbReference type="PANTHER" id="PTHR43133:SF8">
    <property type="entry name" value="RNA POLYMERASE SIGMA FACTOR HI_1459-RELATED"/>
    <property type="match status" value="1"/>
</dbReference>
<dbReference type="InterPro" id="IPR014284">
    <property type="entry name" value="RNA_pol_sigma-70_dom"/>
</dbReference>
<gene>
    <name evidence="9" type="ORF">KDA_25640</name>
</gene>
<evidence type="ECO:0000256" key="2">
    <source>
        <dbReference type="ARBA" id="ARBA00023015"/>
    </source>
</evidence>
<keyword evidence="2 6" id="KW-0805">Transcription regulation</keyword>
<keyword evidence="3 6" id="KW-0731">Sigma factor</keyword>
<dbReference type="PROSITE" id="PS01063">
    <property type="entry name" value="SIGMA70_ECF"/>
    <property type="match status" value="1"/>
</dbReference>
<dbReference type="InterPro" id="IPR007627">
    <property type="entry name" value="RNA_pol_sigma70_r2"/>
</dbReference>
<reference evidence="10" key="1">
    <citation type="submission" date="2018-12" db="EMBL/GenBank/DDBJ databases">
        <title>Tengunoibacter tsumagoiensis gen. nov., sp. nov., Dictyobacter kobayashii sp. nov., D. alpinus sp. nov., and D. joshuensis sp. nov. and description of Dictyobacteraceae fam. nov. within the order Ktedonobacterales isolated from Tengu-no-mugimeshi.</title>
        <authorList>
            <person name="Wang C.M."/>
            <person name="Zheng Y."/>
            <person name="Sakai Y."/>
            <person name="Toyoda A."/>
            <person name="Minakuchi Y."/>
            <person name="Abe K."/>
            <person name="Yokota A."/>
            <person name="Yabe S."/>
        </authorList>
    </citation>
    <scope>NUCLEOTIDE SEQUENCE [LARGE SCALE GENOMIC DNA]</scope>
    <source>
        <strain evidence="10">Uno16</strain>
    </source>
</reference>
<dbReference type="GO" id="GO:0006352">
    <property type="term" value="P:DNA-templated transcription initiation"/>
    <property type="evidence" value="ECO:0007669"/>
    <property type="project" value="InterPro"/>
</dbReference>
<evidence type="ECO:0000259" key="8">
    <source>
        <dbReference type="Pfam" id="PF08281"/>
    </source>
</evidence>
<dbReference type="AlphaFoldDB" id="A0A402B6Z1"/>
<feature type="domain" description="RNA polymerase sigma factor 70 region 4 type 2" evidence="8">
    <location>
        <begin position="165"/>
        <end position="215"/>
    </location>
</feature>
<dbReference type="InterPro" id="IPR013325">
    <property type="entry name" value="RNA_pol_sigma_r2"/>
</dbReference>
<comment type="caution">
    <text evidence="9">The sequence shown here is derived from an EMBL/GenBank/DDBJ whole genome shotgun (WGS) entry which is preliminary data.</text>
</comment>
<comment type="similarity">
    <text evidence="1 6">Belongs to the sigma-70 factor family. ECF subfamily.</text>
</comment>
<dbReference type="InterPro" id="IPR039425">
    <property type="entry name" value="RNA_pol_sigma-70-like"/>
</dbReference>
<dbReference type="Pfam" id="PF08281">
    <property type="entry name" value="Sigma70_r4_2"/>
    <property type="match status" value="1"/>
</dbReference>
<evidence type="ECO:0000256" key="1">
    <source>
        <dbReference type="ARBA" id="ARBA00010641"/>
    </source>
</evidence>
<keyword evidence="5 6" id="KW-0804">Transcription</keyword>
<evidence type="ECO:0000256" key="6">
    <source>
        <dbReference type="RuleBase" id="RU000716"/>
    </source>
</evidence>
<proteinExistence type="inferred from homology"/>
<dbReference type="Pfam" id="PF04542">
    <property type="entry name" value="Sigma70_r2"/>
    <property type="match status" value="1"/>
</dbReference>
<protein>
    <recommendedName>
        <fullName evidence="6">RNA polymerase sigma factor</fullName>
    </recommendedName>
</protein>
<evidence type="ECO:0000256" key="3">
    <source>
        <dbReference type="ARBA" id="ARBA00023082"/>
    </source>
</evidence>
<evidence type="ECO:0000313" key="9">
    <source>
        <dbReference type="EMBL" id="GCE27080.1"/>
    </source>
</evidence>
<organism evidence="9 10">
    <name type="scientific">Dictyobacter alpinus</name>
    <dbReference type="NCBI Taxonomy" id="2014873"/>
    <lineage>
        <taxon>Bacteria</taxon>
        <taxon>Bacillati</taxon>
        <taxon>Chloroflexota</taxon>
        <taxon>Ktedonobacteria</taxon>
        <taxon>Ktedonobacterales</taxon>
        <taxon>Dictyobacteraceae</taxon>
        <taxon>Dictyobacter</taxon>
    </lineage>
</organism>
<evidence type="ECO:0000313" key="10">
    <source>
        <dbReference type="Proteomes" id="UP000287171"/>
    </source>
</evidence>
<keyword evidence="10" id="KW-1185">Reference proteome</keyword>
<dbReference type="RefSeq" id="WP_126627463.1">
    <property type="nucleotide sequence ID" value="NZ_BIFT01000001.1"/>
</dbReference>
<dbReference type="GO" id="GO:0003677">
    <property type="term" value="F:DNA binding"/>
    <property type="evidence" value="ECO:0007669"/>
    <property type="project" value="UniProtKB-KW"/>
</dbReference>
<dbReference type="InterPro" id="IPR036388">
    <property type="entry name" value="WH-like_DNA-bd_sf"/>
</dbReference>
<dbReference type="Gene3D" id="1.10.10.10">
    <property type="entry name" value="Winged helix-like DNA-binding domain superfamily/Winged helix DNA-binding domain"/>
    <property type="match status" value="1"/>
</dbReference>
<dbReference type="EMBL" id="BIFT01000001">
    <property type="protein sequence ID" value="GCE27080.1"/>
    <property type="molecule type" value="Genomic_DNA"/>
</dbReference>
<dbReference type="SUPFAM" id="SSF88659">
    <property type="entry name" value="Sigma3 and sigma4 domains of RNA polymerase sigma factors"/>
    <property type="match status" value="1"/>
</dbReference>
<dbReference type="NCBIfam" id="TIGR02937">
    <property type="entry name" value="sigma70-ECF"/>
    <property type="match status" value="1"/>
</dbReference>
<dbReference type="OrthoDB" id="158189at2"/>
<dbReference type="GO" id="GO:0006950">
    <property type="term" value="P:response to stress"/>
    <property type="evidence" value="ECO:0007669"/>
    <property type="project" value="UniProtKB-ARBA"/>
</dbReference>
<dbReference type="PANTHER" id="PTHR43133">
    <property type="entry name" value="RNA POLYMERASE ECF-TYPE SIGMA FACTO"/>
    <property type="match status" value="1"/>
</dbReference>
<evidence type="ECO:0000259" key="7">
    <source>
        <dbReference type="Pfam" id="PF04542"/>
    </source>
</evidence>
<keyword evidence="4 6" id="KW-0238">DNA-binding</keyword>
<evidence type="ECO:0000256" key="4">
    <source>
        <dbReference type="ARBA" id="ARBA00023125"/>
    </source>
</evidence>
<dbReference type="Gene3D" id="1.10.1740.10">
    <property type="match status" value="1"/>
</dbReference>
<name>A0A402B6Z1_9CHLR</name>
<dbReference type="InterPro" id="IPR013249">
    <property type="entry name" value="RNA_pol_sigma70_r4_t2"/>
</dbReference>
<evidence type="ECO:0000256" key="5">
    <source>
        <dbReference type="ARBA" id="ARBA00023163"/>
    </source>
</evidence>
<feature type="domain" description="RNA polymerase sigma-70 region 2" evidence="7">
    <location>
        <begin position="56"/>
        <end position="123"/>
    </location>
</feature>
<dbReference type="InterPro" id="IPR000838">
    <property type="entry name" value="RNA_pol_sigma70_ECF_CS"/>
</dbReference>